<organism evidence="7 8">
    <name type="scientific">Roseicyclus elongatus DSM 19469</name>
    <dbReference type="NCBI Taxonomy" id="1294273"/>
    <lineage>
        <taxon>Bacteria</taxon>
        <taxon>Pseudomonadati</taxon>
        <taxon>Pseudomonadota</taxon>
        <taxon>Alphaproteobacteria</taxon>
        <taxon>Rhodobacterales</taxon>
        <taxon>Roseobacteraceae</taxon>
        <taxon>Roseicyclus</taxon>
    </lineage>
</organism>
<dbReference type="InterPro" id="IPR050642">
    <property type="entry name" value="PDH_E1_Alpha_Subunit"/>
</dbReference>
<accession>W8RXJ9</accession>
<sequence length="325" mass="35874">MAKAKTNTEDYLRMYRQMVRIRTFEDNANQLYLSAKMPGLTHMYSGEEAVAVGICEALTDDDRITSTHRGHGHCVAKGAEFKEMFCELLGKAEGYCRGKGGSMHIADQSHGNLGANAIVGGSMGIATGSALRAKLMGKDDVTVCFFGDGATAQGLMYEVMNMAALWNLPVIYACENNGYSEYTKTEEIAAGSITARAEAFGIEAHTVDGQDVLAVNELTQKLVARARKGEGPFFMELMTYRYHGHHVGDINREYYRSKDEEKDWKDNRDPIIRFRAFLVSEGIATEAEIEAMNAEIEKNATEAVAYAEQAPYPPANEVDMHVYAD</sequence>
<dbReference type="CDD" id="cd02000">
    <property type="entry name" value="TPP_E1_PDC_ADC_BCADC"/>
    <property type="match status" value="1"/>
</dbReference>
<reference evidence="7 8" key="1">
    <citation type="submission" date="2013-03" db="EMBL/GenBank/DDBJ databases">
        <authorList>
            <person name="Fiebig A."/>
            <person name="Goeker M."/>
            <person name="Klenk H.-P.P."/>
        </authorList>
    </citation>
    <scope>NUCLEOTIDE SEQUENCE [LARGE SCALE GENOMIC DNA]</scope>
    <source>
        <strain evidence="8">DSM 19469</strain>
    </source>
</reference>
<dbReference type="PATRIC" id="fig|1294273.3.peg.3618"/>
<evidence type="ECO:0000256" key="4">
    <source>
        <dbReference type="ARBA" id="ARBA00025211"/>
    </source>
</evidence>
<dbReference type="EMBL" id="CP004372">
    <property type="protein sequence ID" value="AHM05904.1"/>
    <property type="molecule type" value="Genomic_DNA"/>
</dbReference>
<keyword evidence="2 7" id="KW-0560">Oxidoreductase</keyword>
<dbReference type="Proteomes" id="UP000019593">
    <property type="component" value="Chromosome"/>
</dbReference>
<dbReference type="Gene3D" id="3.40.50.970">
    <property type="match status" value="1"/>
</dbReference>
<keyword evidence="3" id="KW-0786">Thiamine pyrophosphate</keyword>
<keyword evidence="8" id="KW-1185">Reference proteome</keyword>
<dbReference type="GO" id="GO:0006086">
    <property type="term" value="P:pyruvate decarboxylation to acetyl-CoA"/>
    <property type="evidence" value="ECO:0007669"/>
    <property type="project" value="TreeGrafter"/>
</dbReference>
<dbReference type="InterPro" id="IPR001017">
    <property type="entry name" value="DH_E1"/>
</dbReference>
<evidence type="ECO:0000256" key="2">
    <source>
        <dbReference type="ARBA" id="ARBA00023002"/>
    </source>
</evidence>
<dbReference type="GO" id="GO:0004739">
    <property type="term" value="F:pyruvate dehydrogenase (acetyl-transferring) activity"/>
    <property type="evidence" value="ECO:0007669"/>
    <property type="project" value="UniProtKB-EC"/>
</dbReference>
<comment type="cofactor">
    <cofactor evidence="1">
        <name>thiamine diphosphate</name>
        <dbReference type="ChEBI" id="CHEBI:58937"/>
    </cofactor>
</comment>
<dbReference type="EC" id="1.2.4.1" evidence="7"/>
<dbReference type="PANTHER" id="PTHR11516:SF60">
    <property type="entry name" value="PYRUVATE DEHYDROGENASE E1 COMPONENT SUBUNIT ALPHA"/>
    <property type="match status" value="1"/>
</dbReference>
<feature type="domain" description="Dehydrogenase E1 component" evidence="6">
    <location>
        <begin position="16"/>
        <end position="314"/>
    </location>
</feature>
<comment type="catalytic activity">
    <reaction evidence="5">
        <text>N(6)-[(R)-lipoyl]-L-lysyl-[protein] + pyruvate + H(+) = N(6)-[(R)-S(8)-acetyldihydrolipoyl]-L-lysyl-[protein] + CO2</text>
        <dbReference type="Rhea" id="RHEA:19189"/>
        <dbReference type="Rhea" id="RHEA-COMP:10474"/>
        <dbReference type="Rhea" id="RHEA-COMP:10478"/>
        <dbReference type="ChEBI" id="CHEBI:15361"/>
        <dbReference type="ChEBI" id="CHEBI:15378"/>
        <dbReference type="ChEBI" id="CHEBI:16526"/>
        <dbReference type="ChEBI" id="CHEBI:83099"/>
        <dbReference type="ChEBI" id="CHEBI:83111"/>
        <dbReference type="EC" id="1.2.4.1"/>
    </reaction>
</comment>
<dbReference type="Pfam" id="PF00676">
    <property type="entry name" value="E1_dh"/>
    <property type="match status" value="1"/>
</dbReference>
<dbReference type="AlphaFoldDB" id="W8RXJ9"/>
<evidence type="ECO:0000259" key="6">
    <source>
        <dbReference type="Pfam" id="PF00676"/>
    </source>
</evidence>
<dbReference type="OrthoDB" id="9766715at2"/>
<dbReference type="RefSeq" id="WP_025313502.1">
    <property type="nucleotide sequence ID" value="NZ_CP004372.1"/>
</dbReference>
<dbReference type="KEGG" id="red:roselon_03665"/>
<evidence type="ECO:0000256" key="5">
    <source>
        <dbReference type="ARBA" id="ARBA00051231"/>
    </source>
</evidence>
<dbReference type="STRING" id="1294273.roselon_03665"/>
<evidence type="ECO:0000313" key="7">
    <source>
        <dbReference type="EMBL" id="AHM05904.1"/>
    </source>
</evidence>
<dbReference type="eggNOG" id="COG1071">
    <property type="taxonomic scope" value="Bacteria"/>
</dbReference>
<dbReference type="InterPro" id="IPR029061">
    <property type="entry name" value="THDP-binding"/>
</dbReference>
<protein>
    <submittedName>
        <fullName evidence="7">Pyruvate dehydrogenase E1 component alpha subunit</fullName>
        <ecNumber evidence="7">1.2.4.1</ecNumber>
    </submittedName>
</protein>
<dbReference type="HOGENOM" id="CLU_029393_5_0_5"/>
<dbReference type="PANTHER" id="PTHR11516">
    <property type="entry name" value="PYRUVATE DEHYDROGENASE E1 COMPONENT, ALPHA SUBUNIT BACTERIAL AND ORGANELLAR"/>
    <property type="match status" value="1"/>
</dbReference>
<comment type="function">
    <text evidence="4">The pyruvate dehydrogenase complex catalyzes the overall conversion of pyruvate to acetyl-CoA and CO(2). It contains multiple copies of three enzymatic components: pyruvate dehydrogenase (E1), dihydrolipoamide acetyltransferase (E2) and lipoamide dehydrogenase (E3).</text>
</comment>
<evidence type="ECO:0000256" key="3">
    <source>
        <dbReference type="ARBA" id="ARBA00023052"/>
    </source>
</evidence>
<evidence type="ECO:0000313" key="8">
    <source>
        <dbReference type="Proteomes" id="UP000019593"/>
    </source>
</evidence>
<dbReference type="SUPFAM" id="SSF52518">
    <property type="entry name" value="Thiamin diphosphate-binding fold (THDP-binding)"/>
    <property type="match status" value="1"/>
</dbReference>
<gene>
    <name evidence="7" type="ORF">roselon_03665</name>
</gene>
<name>W8RXJ9_9RHOB</name>
<keyword evidence="7" id="KW-0670">Pyruvate</keyword>
<proteinExistence type="predicted"/>
<evidence type="ECO:0000256" key="1">
    <source>
        <dbReference type="ARBA" id="ARBA00001964"/>
    </source>
</evidence>